<dbReference type="EMBL" id="RRAZ01000046">
    <property type="protein sequence ID" value="RRH69275.1"/>
    <property type="molecule type" value="Genomic_DNA"/>
</dbReference>
<keyword evidence="9" id="KW-1185">Reference proteome</keyword>
<feature type="region of interest" description="Disordered" evidence="6">
    <location>
        <begin position="16"/>
        <end position="35"/>
    </location>
</feature>
<dbReference type="Proteomes" id="UP000282125">
    <property type="component" value="Unassembled WGS sequence"/>
</dbReference>
<evidence type="ECO:0000313" key="9">
    <source>
        <dbReference type="Proteomes" id="UP000282125"/>
    </source>
</evidence>
<dbReference type="SUPFAM" id="SSF52540">
    <property type="entry name" value="P-loop containing nucleoside triphosphate hydrolases"/>
    <property type="match status" value="2"/>
</dbReference>
<sequence length="549" mass="58067">MTLRADLQGLTPAPLSAARAAAPAEPGAPPPALRAEGIGKSYGAITVLSDVTLDIRPGEVHAIIGENGAGKSTLMKLLSGHVLPTEGRLLQGVREVAFPDAAAAERAGVVLVHQEILLAADLTVAENLFLGRELTRGVSVDDRAMNRRTAEVLASIGAKCGPRDRVGSLPLAQRQLVQIARALLEPRRVVIFDEPTAVLAGDEVTALLDVVRGLRARGVAVLYISHRLDEVEALADRITVLRDGRMIGTWETAQLSQRDMAEKMVGRALGHLYPAKRGAASAAPLLEIEEISVDHGAVLASLVVRPGEVLGIGGMIGSGRTELFEGLLGLRPAQGGPIRFDGRALPRRSVSAWQAAGLVYLTEDRKDRGLLLEEPLAANLTLQALDHLNPGPVLAPRREAEWLAKAIEEYDIRVRSPLLRAGQLSGGNQQKLLLAKVMLTDPRVIIIDEPTRGIDIGNKSQIYGFIDRLVRAGKAVVVISSELPELVGLSDRVLVMRAGRLVAELSGDEITEKSVIYAATSGAAARGGAAAQARENHTAAQAGTGQGAV</sequence>
<dbReference type="CDD" id="cd03215">
    <property type="entry name" value="ABC_Carb_Monos_II"/>
    <property type="match status" value="1"/>
</dbReference>
<evidence type="ECO:0000256" key="2">
    <source>
        <dbReference type="ARBA" id="ARBA00022597"/>
    </source>
</evidence>
<keyword evidence="1" id="KW-0813">Transport</keyword>
<comment type="caution">
    <text evidence="8">The sequence shown here is derived from an EMBL/GenBank/DDBJ whole genome shotgun (WGS) entry which is preliminary data.</text>
</comment>
<dbReference type="PANTHER" id="PTHR43790:SF9">
    <property type="entry name" value="GALACTOFURANOSE TRANSPORTER ATP-BINDING PROTEIN YTFR"/>
    <property type="match status" value="1"/>
</dbReference>
<evidence type="ECO:0000259" key="7">
    <source>
        <dbReference type="PROSITE" id="PS50893"/>
    </source>
</evidence>
<dbReference type="SMART" id="SM00382">
    <property type="entry name" value="AAA"/>
    <property type="match status" value="2"/>
</dbReference>
<feature type="compositionally biased region" description="Low complexity" evidence="6">
    <location>
        <begin position="16"/>
        <end position="25"/>
    </location>
</feature>
<evidence type="ECO:0000256" key="4">
    <source>
        <dbReference type="ARBA" id="ARBA00022741"/>
    </source>
</evidence>
<evidence type="ECO:0000256" key="6">
    <source>
        <dbReference type="SAM" id="MobiDB-lite"/>
    </source>
</evidence>
<evidence type="ECO:0000256" key="5">
    <source>
        <dbReference type="ARBA" id="ARBA00022840"/>
    </source>
</evidence>
<dbReference type="PROSITE" id="PS00211">
    <property type="entry name" value="ABC_TRANSPORTER_1"/>
    <property type="match status" value="1"/>
</dbReference>
<feature type="domain" description="ABC transporter" evidence="7">
    <location>
        <begin position="33"/>
        <end position="268"/>
    </location>
</feature>
<keyword evidence="3" id="KW-0677">Repeat</keyword>
<dbReference type="PROSITE" id="PS50893">
    <property type="entry name" value="ABC_TRANSPORTER_2"/>
    <property type="match status" value="2"/>
</dbReference>
<keyword evidence="4" id="KW-0547">Nucleotide-binding</keyword>
<evidence type="ECO:0000313" key="8">
    <source>
        <dbReference type="EMBL" id="RRH69275.1"/>
    </source>
</evidence>
<protein>
    <submittedName>
        <fullName evidence="8">Sugar ABC transporter ATP-binding protein</fullName>
    </submittedName>
</protein>
<keyword evidence="5 8" id="KW-0067">ATP-binding</keyword>
<reference evidence="8 9" key="1">
    <citation type="submission" date="2018-11" db="EMBL/GenBank/DDBJ databases">
        <title>Gemmobacter sp. nov., YIM 102744-1 draft genome.</title>
        <authorList>
            <person name="Li G."/>
            <person name="Jiang Y."/>
        </authorList>
    </citation>
    <scope>NUCLEOTIDE SEQUENCE [LARGE SCALE GENOMIC DNA]</scope>
    <source>
        <strain evidence="8 9">YIM 102744-1</strain>
    </source>
</reference>
<dbReference type="InterPro" id="IPR050107">
    <property type="entry name" value="ABC_carbohydrate_import_ATPase"/>
</dbReference>
<dbReference type="GO" id="GO:0005524">
    <property type="term" value="F:ATP binding"/>
    <property type="evidence" value="ECO:0007669"/>
    <property type="project" value="UniProtKB-KW"/>
</dbReference>
<evidence type="ECO:0000256" key="1">
    <source>
        <dbReference type="ARBA" id="ARBA00022448"/>
    </source>
</evidence>
<keyword evidence="2" id="KW-0762">Sugar transport</keyword>
<dbReference type="InterPro" id="IPR003439">
    <property type="entry name" value="ABC_transporter-like_ATP-bd"/>
</dbReference>
<dbReference type="Pfam" id="PF00005">
    <property type="entry name" value="ABC_tran"/>
    <property type="match status" value="2"/>
</dbReference>
<dbReference type="OrthoDB" id="9805029at2"/>
<dbReference type="InterPro" id="IPR003593">
    <property type="entry name" value="AAA+_ATPase"/>
</dbReference>
<dbReference type="AlphaFoldDB" id="A0A3P3D4G3"/>
<dbReference type="InterPro" id="IPR027417">
    <property type="entry name" value="P-loop_NTPase"/>
</dbReference>
<dbReference type="PANTHER" id="PTHR43790">
    <property type="entry name" value="CARBOHYDRATE TRANSPORT ATP-BINDING PROTEIN MG119-RELATED"/>
    <property type="match status" value="1"/>
</dbReference>
<dbReference type="GO" id="GO:0016887">
    <property type="term" value="F:ATP hydrolysis activity"/>
    <property type="evidence" value="ECO:0007669"/>
    <property type="project" value="InterPro"/>
</dbReference>
<dbReference type="CDD" id="cd03216">
    <property type="entry name" value="ABC_Carb_Monos_I"/>
    <property type="match status" value="1"/>
</dbReference>
<proteinExistence type="predicted"/>
<dbReference type="Gene3D" id="3.40.50.300">
    <property type="entry name" value="P-loop containing nucleotide triphosphate hydrolases"/>
    <property type="match status" value="2"/>
</dbReference>
<dbReference type="InterPro" id="IPR017871">
    <property type="entry name" value="ABC_transporter-like_CS"/>
</dbReference>
<accession>A0A3P3D4G3</accession>
<gene>
    <name evidence="8" type="ORF">EG244_18615</name>
</gene>
<organism evidence="8 9">
    <name type="scientific">Falsigemmobacter faecalis</name>
    <dbReference type="NCBI Taxonomy" id="2488730"/>
    <lineage>
        <taxon>Bacteria</taxon>
        <taxon>Pseudomonadati</taxon>
        <taxon>Pseudomonadota</taxon>
        <taxon>Alphaproteobacteria</taxon>
        <taxon>Rhodobacterales</taxon>
        <taxon>Paracoccaceae</taxon>
        <taxon>Falsigemmobacter</taxon>
    </lineage>
</organism>
<evidence type="ECO:0000256" key="3">
    <source>
        <dbReference type="ARBA" id="ARBA00022737"/>
    </source>
</evidence>
<feature type="domain" description="ABC transporter" evidence="7">
    <location>
        <begin position="286"/>
        <end position="523"/>
    </location>
</feature>
<dbReference type="RefSeq" id="WP_124966671.1">
    <property type="nucleotide sequence ID" value="NZ_RRAZ01000046.1"/>
</dbReference>
<name>A0A3P3D4G3_9RHOB</name>